<dbReference type="Proteomes" id="UP000550508">
    <property type="component" value="Unassembled WGS sequence"/>
</dbReference>
<dbReference type="Pfam" id="PF00701">
    <property type="entry name" value="DHDPS"/>
    <property type="match status" value="1"/>
</dbReference>
<evidence type="ECO:0000256" key="2">
    <source>
        <dbReference type="ARBA" id="ARBA00023239"/>
    </source>
</evidence>
<reference evidence="6 7" key="1">
    <citation type="submission" date="2020-05" db="EMBL/GenBank/DDBJ databases">
        <authorList>
            <person name="Kim M.K."/>
        </authorList>
    </citation>
    <scope>NUCLEOTIDE SEQUENCE [LARGE SCALE GENOMIC DNA]</scope>
    <source>
        <strain evidence="6 7">BT25</strain>
    </source>
</reference>
<feature type="active site" description="Schiff-base intermediate with substrate" evidence="4">
    <location>
        <position position="162"/>
    </location>
</feature>
<keyword evidence="2 3" id="KW-0456">Lyase</keyword>
<sequence length="296" mass="31058">MLFHGLSAFPITPADESGHVNVESLCRLLERLERAGVDSVGLLGSTGSYMYLSRAERRRTIEAARECLGGRVPVIVSAGALRTGDAEDLARDAKRAGADGLLLAPVSYTPLTDDEVLQHYSGVAGATDLPLCVYNNPGTTHFTISNALLARMAAVPNIVAVKNPAQPLPEMRAVHQALEAQLPVGFAIGYSGDWNAPGALLAGGAAWYSVVAGLLPVPSLKLARAAKVGNVAEVERIDGLFAPLFALFKELSSYRVVHAAANAMGLATTKPPLPILPLSTADQDRIMTAISALDTV</sequence>
<dbReference type="PANTHER" id="PTHR12128:SF66">
    <property type="entry name" value="4-HYDROXY-2-OXOGLUTARATE ALDOLASE, MITOCHONDRIAL"/>
    <property type="match status" value="1"/>
</dbReference>
<evidence type="ECO:0000313" key="6">
    <source>
        <dbReference type="EMBL" id="NTS31590.1"/>
    </source>
</evidence>
<organism evidence="6 7">
    <name type="scientific">Phyllobacterium pellucidum</name>
    <dbReference type="NCBI Taxonomy" id="2740464"/>
    <lineage>
        <taxon>Bacteria</taxon>
        <taxon>Pseudomonadati</taxon>
        <taxon>Pseudomonadota</taxon>
        <taxon>Alphaproteobacteria</taxon>
        <taxon>Hyphomicrobiales</taxon>
        <taxon>Phyllobacteriaceae</taxon>
        <taxon>Phyllobacterium</taxon>
    </lineage>
</organism>
<dbReference type="CDD" id="cd00408">
    <property type="entry name" value="DHDPS-like"/>
    <property type="match status" value="1"/>
</dbReference>
<evidence type="ECO:0000256" key="4">
    <source>
        <dbReference type="PIRSR" id="PIRSR001365-1"/>
    </source>
</evidence>
<dbReference type="SMART" id="SM01130">
    <property type="entry name" value="DHDPS"/>
    <property type="match status" value="1"/>
</dbReference>
<dbReference type="EMBL" id="JABUMX010000002">
    <property type="protein sequence ID" value="NTS31590.1"/>
    <property type="molecule type" value="Genomic_DNA"/>
</dbReference>
<dbReference type="Gene3D" id="3.20.20.70">
    <property type="entry name" value="Aldolase class I"/>
    <property type="match status" value="1"/>
</dbReference>
<gene>
    <name evidence="6" type="ORF">HQ945_10030</name>
</gene>
<keyword evidence="7" id="KW-1185">Reference proteome</keyword>
<dbReference type="PIRSF" id="PIRSF001365">
    <property type="entry name" value="DHDPS"/>
    <property type="match status" value="1"/>
</dbReference>
<comment type="similarity">
    <text evidence="1 3">Belongs to the DapA family.</text>
</comment>
<dbReference type="RefSeq" id="WP_113280580.1">
    <property type="nucleotide sequence ID" value="NZ_JABUMX010000002.1"/>
</dbReference>
<name>A0A849VU88_9HYPH</name>
<proteinExistence type="inferred from homology"/>
<dbReference type="GO" id="GO:0008840">
    <property type="term" value="F:4-hydroxy-tetrahydrodipicolinate synthase activity"/>
    <property type="evidence" value="ECO:0007669"/>
    <property type="project" value="TreeGrafter"/>
</dbReference>
<dbReference type="AlphaFoldDB" id="A0A849VU88"/>
<dbReference type="SUPFAM" id="SSF51569">
    <property type="entry name" value="Aldolase"/>
    <property type="match status" value="1"/>
</dbReference>
<dbReference type="PANTHER" id="PTHR12128">
    <property type="entry name" value="DIHYDRODIPICOLINATE SYNTHASE"/>
    <property type="match status" value="1"/>
</dbReference>
<feature type="binding site" evidence="5">
    <location>
        <position position="46"/>
    </location>
    <ligand>
        <name>pyruvate</name>
        <dbReference type="ChEBI" id="CHEBI:15361"/>
    </ligand>
</feature>
<evidence type="ECO:0000256" key="3">
    <source>
        <dbReference type="PIRNR" id="PIRNR001365"/>
    </source>
</evidence>
<evidence type="ECO:0000313" key="7">
    <source>
        <dbReference type="Proteomes" id="UP000550508"/>
    </source>
</evidence>
<comment type="caution">
    <text evidence="6">The sequence shown here is derived from an EMBL/GenBank/DDBJ whole genome shotgun (WGS) entry which is preliminary data.</text>
</comment>
<evidence type="ECO:0000256" key="5">
    <source>
        <dbReference type="PIRSR" id="PIRSR001365-2"/>
    </source>
</evidence>
<accession>A0A849VU88</accession>
<dbReference type="InterPro" id="IPR013785">
    <property type="entry name" value="Aldolase_TIM"/>
</dbReference>
<evidence type="ECO:0000256" key="1">
    <source>
        <dbReference type="ARBA" id="ARBA00007592"/>
    </source>
</evidence>
<dbReference type="PRINTS" id="PR00146">
    <property type="entry name" value="DHPICSNTHASE"/>
</dbReference>
<feature type="active site" description="Proton donor/acceptor" evidence="4">
    <location>
        <position position="134"/>
    </location>
</feature>
<dbReference type="InterPro" id="IPR002220">
    <property type="entry name" value="DapA-like"/>
</dbReference>
<protein>
    <submittedName>
        <fullName evidence="6">Dihydrodipicolinate synthase family protein</fullName>
    </submittedName>
</protein>